<evidence type="ECO:0000313" key="10">
    <source>
        <dbReference type="EMBL" id="HHE55736.1"/>
    </source>
</evidence>
<dbReference type="EMBL" id="DRTD01000599">
    <property type="protein sequence ID" value="HHE55736.1"/>
    <property type="molecule type" value="Genomic_DNA"/>
</dbReference>
<comment type="similarity">
    <text evidence="2">Belongs to the class-V pyridoxal-phosphate-dependent aminotransferase family. NifS/IscS subfamily.</text>
</comment>
<comment type="cofactor">
    <cofactor evidence="1">
        <name>pyridoxal 5'-phosphate</name>
        <dbReference type="ChEBI" id="CHEBI:597326"/>
    </cofactor>
</comment>
<evidence type="ECO:0000259" key="9">
    <source>
        <dbReference type="Pfam" id="PF00266"/>
    </source>
</evidence>
<dbReference type="Proteomes" id="UP000886111">
    <property type="component" value="Unassembled WGS sequence"/>
</dbReference>
<dbReference type="AlphaFoldDB" id="A0A7V5LJP8"/>
<organism evidence="10">
    <name type="scientific">Caldithrix abyssi</name>
    <dbReference type="NCBI Taxonomy" id="187145"/>
    <lineage>
        <taxon>Bacteria</taxon>
        <taxon>Pseudomonadati</taxon>
        <taxon>Calditrichota</taxon>
        <taxon>Calditrichia</taxon>
        <taxon>Calditrichales</taxon>
        <taxon>Calditrichaceae</taxon>
        <taxon>Caldithrix</taxon>
    </lineage>
</organism>
<comment type="caution">
    <text evidence="10">The sequence shown here is derived from an EMBL/GenBank/DDBJ whole genome shotgun (WGS) entry which is preliminary data.</text>
</comment>
<dbReference type="PANTHER" id="PTHR11601">
    <property type="entry name" value="CYSTEINE DESULFURYLASE FAMILY MEMBER"/>
    <property type="match status" value="1"/>
</dbReference>
<accession>A0A7V5LJP8</accession>
<dbReference type="PANTHER" id="PTHR11601:SF34">
    <property type="entry name" value="CYSTEINE DESULFURASE"/>
    <property type="match status" value="1"/>
</dbReference>
<protein>
    <submittedName>
        <fullName evidence="10">Cysteine desulfurase</fullName>
    </submittedName>
</protein>
<dbReference type="PIRSF" id="PIRSF005572">
    <property type="entry name" value="NifS"/>
    <property type="match status" value="1"/>
</dbReference>
<evidence type="ECO:0000256" key="3">
    <source>
        <dbReference type="ARBA" id="ARBA00022679"/>
    </source>
</evidence>
<keyword evidence="7" id="KW-0411">Iron-sulfur</keyword>
<evidence type="ECO:0000256" key="5">
    <source>
        <dbReference type="ARBA" id="ARBA00022898"/>
    </source>
</evidence>
<dbReference type="Gene3D" id="1.10.260.50">
    <property type="match status" value="1"/>
</dbReference>
<dbReference type="Pfam" id="PF00266">
    <property type="entry name" value="Aminotran_5"/>
    <property type="match status" value="1"/>
</dbReference>
<sequence length="372" mass="41189">MKRIYLDNAATTPLSPESARVMHEWELNHFGNPSSAHHFGQIARARLEEARDVVAEFLGAPSKNLFFTSGATEGNNWILKSVAHKFKNKRLLVSQLEHPSVFKTANYLKANDYQVDFIEPDEKGLITVEQIKKVLQPETALISVMYVNNETGIINPVKEIGRFCAERGIKFHCDAVQAFGKLKFTAEEIYADYLTISAHKIHGPKGVGAVYLKEPALLEPYLHGGEQEAGKRAGTESLAGIIGFAEALKHQSVQSFGSKKVKQLQAFFESKIKDYFPQAVIVGESVDRSPSISQIAFPGQDNQRLLMLLDLNGVAVSVGSACSSGSLKPSRVLQKMHLPEHVVNSAIRFSYSSLTEILELQKTLEILKKLIN</sequence>
<evidence type="ECO:0000256" key="2">
    <source>
        <dbReference type="ARBA" id="ARBA00006490"/>
    </source>
</evidence>
<dbReference type="InterPro" id="IPR015424">
    <property type="entry name" value="PyrdxlP-dep_Trfase"/>
</dbReference>
<evidence type="ECO:0000256" key="7">
    <source>
        <dbReference type="ARBA" id="ARBA00023014"/>
    </source>
</evidence>
<evidence type="ECO:0000256" key="1">
    <source>
        <dbReference type="ARBA" id="ARBA00001933"/>
    </source>
</evidence>
<dbReference type="InterPro" id="IPR015422">
    <property type="entry name" value="PyrdxlP-dep_Trfase_small"/>
</dbReference>
<dbReference type="Gene3D" id="3.90.1150.10">
    <property type="entry name" value="Aspartate Aminotransferase, domain 1"/>
    <property type="match status" value="1"/>
</dbReference>
<dbReference type="InterPro" id="IPR016454">
    <property type="entry name" value="Cysteine_dSase"/>
</dbReference>
<evidence type="ECO:0000256" key="8">
    <source>
        <dbReference type="ARBA" id="ARBA00050776"/>
    </source>
</evidence>
<dbReference type="InterPro" id="IPR000192">
    <property type="entry name" value="Aminotrans_V_dom"/>
</dbReference>
<dbReference type="SUPFAM" id="SSF53383">
    <property type="entry name" value="PLP-dependent transferases"/>
    <property type="match status" value="1"/>
</dbReference>
<keyword evidence="6" id="KW-0408">Iron</keyword>
<dbReference type="GO" id="GO:0046872">
    <property type="term" value="F:metal ion binding"/>
    <property type="evidence" value="ECO:0007669"/>
    <property type="project" value="UniProtKB-KW"/>
</dbReference>
<dbReference type="GO" id="GO:0031071">
    <property type="term" value="F:cysteine desulfurase activity"/>
    <property type="evidence" value="ECO:0007669"/>
    <property type="project" value="UniProtKB-EC"/>
</dbReference>
<dbReference type="Gene3D" id="3.40.640.10">
    <property type="entry name" value="Type I PLP-dependent aspartate aminotransferase-like (Major domain)"/>
    <property type="match status" value="1"/>
</dbReference>
<name>A0A7V5LJP8_CALAY</name>
<keyword evidence="5" id="KW-0663">Pyridoxal phosphate</keyword>
<comment type="catalytic activity">
    <reaction evidence="8">
        <text>(sulfur carrier)-H + L-cysteine = (sulfur carrier)-SH + L-alanine</text>
        <dbReference type="Rhea" id="RHEA:43892"/>
        <dbReference type="Rhea" id="RHEA-COMP:14737"/>
        <dbReference type="Rhea" id="RHEA-COMP:14739"/>
        <dbReference type="ChEBI" id="CHEBI:29917"/>
        <dbReference type="ChEBI" id="CHEBI:35235"/>
        <dbReference type="ChEBI" id="CHEBI:57972"/>
        <dbReference type="ChEBI" id="CHEBI:64428"/>
        <dbReference type="EC" id="2.8.1.7"/>
    </reaction>
</comment>
<reference evidence="10" key="1">
    <citation type="journal article" date="2020" name="mSystems">
        <title>Genome- and Community-Level Interaction Insights into Carbon Utilization and Element Cycling Functions of Hydrothermarchaeota in Hydrothermal Sediment.</title>
        <authorList>
            <person name="Zhou Z."/>
            <person name="Liu Y."/>
            <person name="Xu W."/>
            <person name="Pan J."/>
            <person name="Luo Z.H."/>
            <person name="Li M."/>
        </authorList>
    </citation>
    <scope>NUCLEOTIDE SEQUENCE [LARGE SCALE GENOMIC DNA]</scope>
    <source>
        <strain evidence="10">HyVt-76</strain>
    </source>
</reference>
<proteinExistence type="inferred from homology"/>
<keyword evidence="3" id="KW-0808">Transferase</keyword>
<keyword evidence="4" id="KW-0479">Metal-binding</keyword>
<dbReference type="InterPro" id="IPR015421">
    <property type="entry name" value="PyrdxlP-dep_Trfase_major"/>
</dbReference>
<evidence type="ECO:0000256" key="4">
    <source>
        <dbReference type="ARBA" id="ARBA00022723"/>
    </source>
</evidence>
<feature type="domain" description="Aminotransferase class V" evidence="9">
    <location>
        <begin position="4"/>
        <end position="351"/>
    </location>
</feature>
<dbReference type="GO" id="GO:0051536">
    <property type="term" value="F:iron-sulfur cluster binding"/>
    <property type="evidence" value="ECO:0007669"/>
    <property type="project" value="UniProtKB-KW"/>
</dbReference>
<evidence type="ECO:0000256" key="6">
    <source>
        <dbReference type="ARBA" id="ARBA00023004"/>
    </source>
</evidence>
<gene>
    <name evidence="10" type="ORF">ENL21_08130</name>
</gene>